<comment type="caution">
    <text evidence="2">The sequence shown here is derived from an EMBL/GenBank/DDBJ whole genome shotgun (WGS) entry which is preliminary data.</text>
</comment>
<dbReference type="CDD" id="cd05403">
    <property type="entry name" value="NT_KNTase_like"/>
    <property type="match status" value="1"/>
</dbReference>
<dbReference type="AlphaFoldDB" id="A0A368HG26"/>
<accession>A0A368HG26</accession>
<dbReference type="SUPFAM" id="SSF81301">
    <property type="entry name" value="Nucleotidyltransferase"/>
    <property type="match status" value="1"/>
</dbReference>
<name>A0A368HG26_9GAMM</name>
<dbReference type="EMBL" id="PSYR01000001">
    <property type="protein sequence ID" value="RCN58296.1"/>
    <property type="molecule type" value="Genomic_DNA"/>
</dbReference>
<organism evidence="2 3">
    <name type="scientific">Acidiferrobacter thiooxydans</name>
    <dbReference type="NCBI Taxonomy" id="163359"/>
    <lineage>
        <taxon>Bacteria</taxon>
        <taxon>Pseudomonadati</taxon>
        <taxon>Pseudomonadota</taxon>
        <taxon>Gammaproteobacteria</taxon>
        <taxon>Acidiferrobacterales</taxon>
        <taxon>Acidiferrobacteraceae</taxon>
        <taxon>Acidiferrobacter</taxon>
    </lineage>
</organism>
<feature type="domain" description="Polymerase nucleotidyl transferase" evidence="1">
    <location>
        <begin position="60"/>
        <end position="88"/>
    </location>
</feature>
<evidence type="ECO:0000259" key="1">
    <source>
        <dbReference type="Pfam" id="PF01909"/>
    </source>
</evidence>
<dbReference type="Proteomes" id="UP000253250">
    <property type="component" value="Unassembled WGS sequence"/>
</dbReference>
<dbReference type="OrthoDB" id="5362391at2"/>
<evidence type="ECO:0000313" key="3">
    <source>
        <dbReference type="Proteomes" id="UP000253250"/>
    </source>
</evidence>
<reference evidence="2 3" key="1">
    <citation type="submission" date="2018-02" db="EMBL/GenBank/DDBJ databases">
        <title>Insights into the biology of acidophilic members of the Acidiferrobacteraceae family derived from comparative genomic analyses.</title>
        <authorList>
            <person name="Issotta F."/>
            <person name="Thyssen C."/>
            <person name="Mena C."/>
            <person name="Moya A."/>
            <person name="Bellenberg S."/>
            <person name="Sproer C."/>
            <person name="Covarrubias P.C."/>
            <person name="Sand W."/>
            <person name="Quatrini R."/>
            <person name="Vera M."/>
        </authorList>
    </citation>
    <scope>NUCLEOTIDE SEQUENCE [LARGE SCALE GENOMIC DNA]</scope>
    <source>
        <strain evidence="3">m-1</strain>
    </source>
</reference>
<protein>
    <recommendedName>
        <fullName evidence="1">Polymerase nucleotidyl transferase domain-containing protein</fullName>
    </recommendedName>
</protein>
<dbReference type="InterPro" id="IPR043519">
    <property type="entry name" value="NT_sf"/>
</dbReference>
<dbReference type="InterPro" id="IPR002934">
    <property type="entry name" value="Polymerase_NTP_transf_dom"/>
</dbReference>
<sequence length="150" mass="16781">MLAHTLRGETMDITAYTRPAPEARHPAVDIRAQARERAASMREMAMRVLVPPLARRLDARRIWLFGSVARGVPSQDSDLDVLVEVGENAAGLPFKERVAAAYDVIAEAPLAFGCDIIPWTSAELIAKHQTGGPFFRTLWGERDLLYERRR</sequence>
<gene>
    <name evidence="2" type="ORF">C4900_00395</name>
</gene>
<dbReference type="Gene3D" id="3.30.460.10">
    <property type="entry name" value="Beta Polymerase, domain 2"/>
    <property type="match status" value="1"/>
</dbReference>
<keyword evidence="3" id="KW-1185">Reference proteome</keyword>
<proteinExistence type="predicted"/>
<evidence type="ECO:0000313" key="2">
    <source>
        <dbReference type="EMBL" id="RCN58296.1"/>
    </source>
</evidence>
<dbReference type="GO" id="GO:0016779">
    <property type="term" value="F:nucleotidyltransferase activity"/>
    <property type="evidence" value="ECO:0007669"/>
    <property type="project" value="InterPro"/>
</dbReference>
<dbReference type="Pfam" id="PF01909">
    <property type="entry name" value="NTP_transf_2"/>
    <property type="match status" value="1"/>
</dbReference>